<comment type="cofactor">
    <cofactor evidence="1">
        <name>pyridoxal 5'-phosphate</name>
        <dbReference type="ChEBI" id="CHEBI:597326"/>
    </cofactor>
</comment>
<sequence>MDSKLVQDTSMAMNQETEKRRQVTDIFEKCFKFNTAKELQQIGVYPFFRMIESAQDPEVIMNGKRMIMIGSNNYLGLTNHPKVKEAAIEAVKKYGTGCAGSRFLNGTLDIHVKLEEKLARFMRKEAALVFSTGFQVNLGVISALVGKDDVVIIDKMDHASIVDGCRLSYGEVKRFKHNDISDLERVISENNGRGKLVVVDGVFSMEGDIINLPDVLKITKKYGARLLVDDAHGIGVLGKTGRGTAEHFGLEDEVDLIMGTYSKSLASIGGFIAGDADVIHYIKHFARALIFSASPPPASIAAVSAAVDIIENEPERIERLWKNTYKMLKGFKELGFNLGPSETPIIPIIVGEDETAFKFVMMLQEEGVFANVAVSPAVPPGKALIRTSYMATHTDEHLDKVLEAFKKVGKAMGLI</sequence>
<evidence type="ECO:0000256" key="2">
    <source>
        <dbReference type="ARBA" id="ARBA00022679"/>
    </source>
</evidence>
<accession>A0A5J4L116</accession>
<dbReference type="InterPro" id="IPR015424">
    <property type="entry name" value="PyrdxlP-dep_Trfase"/>
</dbReference>
<protein>
    <submittedName>
        <fullName evidence="5">8-amino-7-oxononanoate synthase</fullName>
    </submittedName>
</protein>
<dbReference type="Gene3D" id="3.40.640.10">
    <property type="entry name" value="Type I PLP-dependent aspartate aminotransferase-like (Major domain)"/>
    <property type="match status" value="1"/>
</dbReference>
<gene>
    <name evidence="5" type="ORF">A45J_0226</name>
</gene>
<dbReference type="PANTHER" id="PTHR13693">
    <property type="entry name" value="CLASS II AMINOTRANSFERASE/8-AMINO-7-OXONONANOATE SYNTHASE"/>
    <property type="match status" value="1"/>
</dbReference>
<proteinExistence type="predicted"/>
<dbReference type="Gene3D" id="3.90.1150.10">
    <property type="entry name" value="Aspartate Aminotransferase, domain 1"/>
    <property type="match status" value="1"/>
</dbReference>
<dbReference type="InterPro" id="IPR050087">
    <property type="entry name" value="AON_synthase_class-II"/>
</dbReference>
<dbReference type="InterPro" id="IPR015422">
    <property type="entry name" value="PyrdxlP-dep_Trfase_small"/>
</dbReference>
<evidence type="ECO:0000259" key="4">
    <source>
        <dbReference type="Pfam" id="PF00155"/>
    </source>
</evidence>
<dbReference type="GO" id="GO:0016740">
    <property type="term" value="F:transferase activity"/>
    <property type="evidence" value="ECO:0007669"/>
    <property type="project" value="UniProtKB-KW"/>
</dbReference>
<evidence type="ECO:0000256" key="1">
    <source>
        <dbReference type="ARBA" id="ARBA00001933"/>
    </source>
</evidence>
<dbReference type="Pfam" id="PF00155">
    <property type="entry name" value="Aminotran_1_2"/>
    <property type="match status" value="1"/>
</dbReference>
<dbReference type="InterPro" id="IPR004839">
    <property type="entry name" value="Aminotransferase_I/II_large"/>
</dbReference>
<dbReference type="PROSITE" id="PS00599">
    <property type="entry name" value="AA_TRANSFER_CLASS_2"/>
    <property type="match status" value="1"/>
</dbReference>
<dbReference type="CDD" id="cd06454">
    <property type="entry name" value="KBL_like"/>
    <property type="match status" value="1"/>
</dbReference>
<feature type="domain" description="Aminotransferase class I/classII large" evidence="4">
    <location>
        <begin position="66"/>
        <end position="405"/>
    </location>
</feature>
<dbReference type="PANTHER" id="PTHR13693:SF3">
    <property type="entry name" value="LD36009P"/>
    <property type="match status" value="1"/>
</dbReference>
<comment type="caution">
    <text evidence="5">The sequence shown here is derived from an EMBL/GenBank/DDBJ whole genome shotgun (WGS) entry which is preliminary data.</text>
</comment>
<dbReference type="AlphaFoldDB" id="A0A5J4L116"/>
<evidence type="ECO:0000256" key="3">
    <source>
        <dbReference type="ARBA" id="ARBA00022898"/>
    </source>
</evidence>
<dbReference type="InterPro" id="IPR001917">
    <property type="entry name" value="Aminotrans_II_pyridoxalP_BS"/>
</dbReference>
<name>A0A5J4L116_9ZZZZ</name>
<keyword evidence="3" id="KW-0663">Pyridoxal phosphate</keyword>
<dbReference type="SUPFAM" id="SSF53383">
    <property type="entry name" value="PLP-dependent transferases"/>
    <property type="match status" value="1"/>
</dbReference>
<evidence type="ECO:0000313" key="5">
    <source>
        <dbReference type="EMBL" id="GER92510.1"/>
    </source>
</evidence>
<reference evidence="5" key="1">
    <citation type="submission" date="2019-10" db="EMBL/GenBank/DDBJ databases">
        <title>Metagenomic sequencing of thiosulfate-disproportionating enrichment culture.</title>
        <authorList>
            <person name="Umezawa K."/>
            <person name="Kojima H."/>
            <person name="Fukui M."/>
        </authorList>
    </citation>
    <scope>NUCLEOTIDE SEQUENCE</scope>
    <source>
        <strain evidence="5">45J</strain>
    </source>
</reference>
<dbReference type="EMBL" id="BLAB01000001">
    <property type="protein sequence ID" value="GER92510.1"/>
    <property type="molecule type" value="Genomic_DNA"/>
</dbReference>
<organism evidence="5">
    <name type="scientific">hot springs metagenome</name>
    <dbReference type="NCBI Taxonomy" id="433727"/>
    <lineage>
        <taxon>unclassified sequences</taxon>
        <taxon>metagenomes</taxon>
        <taxon>ecological metagenomes</taxon>
    </lineage>
</organism>
<keyword evidence="2" id="KW-0808">Transferase</keyword>
<dbReference type="InterPro" id="IPR015421">
    <property type="entry name" value="PyrdxlP-dep_Trfase_major"/>
</dbReference>
<dbReference type="GO" id="GO:0030170">
    <property type="term" value="F:pyridoxal phosphate binding"/>
    <property type="evidence" value="ECO:0007669"/>
    <property type="project" value="InterPro"/>
</dbReference>